<dbReference type="Proteomes" id="UP000516437">
    <property type="component" value="Chromosome 6"/>
</dbReference>
<keyword evidence="9" id="KW-1185">Reference proteome</keyword>
<evidence type="ECO:0000256" key="4">
    <source>
        <dbReference type="ARBA" id="ARBA00023242"/>
    </source>
</evidence>
<keyword evidence="3" id="KW-0677">Repeat</keyword>
<dbReference type="AlphaFoldDB" id="A0A6A1VCC4"/>
<keyword evidence="4" id="KW-0539">Nucleus</keyword>
<feature type="compositionally biased region" description="Basic and acidic residues" evidence="5">
    <location>
        <begin position="15"/>
        <end position="40"/>
    </location>
</feature>
<proteinExistence type="inferred from homology"/>
<evidence type="ECO:0000313" key="9">
    <source>
        <dbReference type="Proteomes" id="UP000516437"/>
    </source>
</evidence>
<accession>A0A6A1VCC4</accession>
<evidence type="ECO:0000256" key="5">
    <source>
        <dbReference type="SAM" id="MobiDB-lite"/>
    </source>
</evidence>
<evidence type="ECO:0000256" key="1">
    <source>
        <dbReference type="ARBA" id="ARBA00004123"/>
    </source>
</evidence>
<dbReference type="Pfam" id="PF07808">
    <property type="entry name" value="RED_N"/>
    <property type="match status" value="1"/>
</dbReference>
<organism evidence="8 9">
    <name type="scientific">Morella rubra</name>
    <name type="common">Chinese bayberry</name>
    <dbReference type="NCBI Taxonomy" id="262757"/>
    <lineage>
        <taxon>Eukaryota</taxon>
        <taxon>Viridiplantae</taxon>
        <taxon>Streptophyta</taxon>
        <taxon>Embryophyta</taxon>
        <taxon>Tracheophyta</taxon>
        <taxon>Spermatophyta</taxon>
        <taxon>Magnoliopsida</taxon>
        <taxon>eudicotyledons</taxon>
        <taxon>Gunneridae</taxon>
        <taxon>Pentapetalae</taxon>
        <taxon>rosids</taxon>
        <taxon>fabids</taxon>
        <taxon>Fagales</taxon>
        <taxon>Myricaceae</taxon>
        <taxon>Morella</taxon>
    </lineage>
</organism>
<dbReference type="PANTHER" id="PTHR12765">
    <property type="entry name" value="RED PROTEIN IK FACTOR CYTOKINE IK"/>
    <property type="match status" value="1"/>
</dbReference>
<dbReference type="Pfam" id="PF07807">
    <property type="entry name" value="RED_C"/>
    <property type="match status" value="1"/>
</dbReference>
<evidence type="ECO:0000256" key="2">
    <source>
        <dbReference type="ARBA" id="ARBA00006660"/>
    </source>
</evidence>
<reference evidence="8 9" key="1">
    <citation type="journal article" date="2019" name="Plant Biotechnol. J.">
        <title>The red bayberry genome and genetic basis of sex determination.</title>
        <authorList>
            <person name="Jia H.M."/>
            <person name="Jia H.J."/>
            <person name="Cai Q.L."/>
            <person name="Wang Y."/>
            <person name="Zhao H.B."/>
            <person name="Yang W.F."/>
            <person name="Wang G.Y."/>
            <person name="Li Y.H."/>
            <person name="Zhan D.L."/>
            <person name="Shen Y.T."/>
            <person name="Niu Q.F."/>
            <person name="Chang L."/>
            <person name="Qiu J."/>
            <person name="Zhao L."/>
            <person name="Xie H.B."/>
            <person name="Fu W.Y."/>
            <person name="Jin J."/>
            <person name="Li X.W."/>
            <person name="Jiao Y."/>
            <person name="Zhou C.C."/>
            <person name="Tu T."/>
            <person name="Chai C.Y."/>
            <person name="Gao J.L."/>
            <person name="Fan L.J."/>
            <person name="van de Weg E."/>
            <person name="Wang J.Y."/>
            <person name="Gao Z.S."/>
        </authorList>
    </citation>
    <scope>NUCLEOTIDE SEQUENCE [LARGE SCALE GENOMIC DNA]</scope>
    <source>
        <tissue evidence="8">Leaves</tissue>
    </source>
</reference>
<feature type="region of interest" description="Disordered" evidence="5">
    <location>
        <begin position="544"/>
        <end position="568"/>
    </location>
</feature>
<feature type="region of interest" description="Disordered" evidence="5">
    <location>
        <begin position="104"/>
        <end position="124"/>
    </location>
</feature>
<name>A0A6A1VCC4_9ROSI</name>
<feature type="region of interest" description="Disordered" evidence="5">
    <location>
        <begin position="1"/>
        <end position="56"/>
    </location>
</feature>
<comment type="caution">
    <text evidence="8">The sequence shown here is derived from an EMBL/GenBank/DDBJ whole genome shotgun (WGS) entry which is preliminary data.</text>
</comment>
<protein>
    <submittedName>
        <fullName evidence="8">Protein Red</fullName>
    </submittedName>
</protein>
<dbReference type="GO" id="GO:0005634">
    <property type="term" value="C:nucleus"/>
    <property type="evidence" value="ECO:0007669"/>
    <property type="project" value="UniProtKB-SubCell"/>
</dbReference>
<evidence type="ECO:0000313" key="8">
    <source>
        <dbReference type="EMBL" id="KAB1209518.1"/>
    </source>
</evidence>
<evidence type="ECO:0000259" key="6">
    <source>
        <dbReference type="Pfam" id="PF07807"/>
    </source>
</evidence>
<comment type="subcellular location">
    <subcellularLocation>
        <location evidence="1">Nucleus</location>
    </subcellularLocation>
</comment>
<feature type="domain" description="RED-like N-terminal" evidence="7">
    <location>
        <begin position="5"/>
        <end position="223"/>
    </location>
</feature>
<dbReference type="InterPro" id="IPR012916">
    <property type="entry name" value="RED_N"/>
</dbReference>
<dbReference type="InterPro" id="IPR039896">
    <property type="entry name" value="Red-like"/>
</dbReference>
<feature type="compositionally biased region" description="Basic residues" evidence="5">
    <location>
        <begin position="1"/>
        <end position="14"/>
    </location>
</feature>
<evidence type="ECO:0000259" key="7">
    <source>
        <dbReference type="Pfam" id="PF07808"/>
    </source>
</evidence>
<evidence type="ECO:0000256" key="3">
    <source>
        <dbReference type="ARBA" id="ARBA00022737"/>
    </source>
</evidence>
<dbReference type="EMBL" id="RXIC02000024">
    <property type="protein sequence ID" value="KAB1209518.1"/>
    <property type="molecule type" value="Genomic_DNA"/>
</dbReference>
<feature type="region of interest" description="Disordered" evidence="5">
    <location>
        <begin position="256"/>
        <end position="277"/>
    </location>
</feature>
<dbReference type="OrthoDB" id="3366823at2759"/>
<gene>
    <name evidence="8" type="ORF">CJ030_MR6G002447</name>
</gene>
<feature type="compositionally biased region" description="Basic and acidic residues" evidence="5">
    <location>
        <begin position="544"/>
        <end position="557"/>
    </location>
</feature>
<dbReference type="InterPro" id="IPR012492">
    <property type="entry name" value="RED_C"/>
</dbReference>
<sequence length="568" mass="64952">MTASKKHHKEKVVRRREEKTTEEPEAPKYRDRAKERREDQNPDYEPTELGSFHAVAPPGTVDIRAADANKLSIEKSKYLGGDVEHTHLVKGLDYALLNKVRSEIDKKPDGGDDADVKSRASKEDQQLSFRTATAKSVYKWIVKPQTIIKSNEMFLPGRMSFIFNMEGGYSNDIPTTLQRSKADCPVPEEMVTVSVDGSVLDRIAKIMSYLRLGSSGKVLKKKKKGKDMKGKISAVGNEYNEEDKLSKPNGLSKFQTEREFVPPPPPPLRKNTLDSREKQVPDVVARAEEDDIFLGDGVDYAIPGKDLSQSPLSEDMEESPRIKEKLSYFAEPAYGPAQPSALPQEWHETNGYDTMQAQALAGYQSEWQDYHYAEQLAYSEQYLQANMQAYEVEAGSGIPQDPRFMTQEEKDRGLGSVFKRDDERLQQLREKDAREKDPNFVSESYSECYPGYQEYNREIVDSEDEDDLSKMDMGGRAKGRLHRWDFETEEEWATYNEQKEAMPKAAFQFGVKMQDGRKTRKQNRDQKLNNELHQINKILARKKMEKEMNGEGGHQFDDESQPGKKLRI</sequence>
<comment type="similarity">
    <text evidence="2">Belongs to the RED family.</text>
</comment>
<feature type="domain" description="Protein RED C-terminal" evidence="6">
    <location>
        <begin position="445"/>
        <end position="551"/>
    </location>
</feature>